<dbReference type="InterPro" id="IPR044857">
    <property type="entry name" value="T7SS_EccB_R1"/>
</dbReference>
<keyword evidence="3" id="KW-1185">Reference proteome</keyword>
<dbReference type="InterPro" id="IPR007795">
    <property type="entry name" value="T7SS_EccB"/>
</dbReference>
<dbReference type="RefSeq" id="WP_309547689.1">
    <property type="nucleotide sequence ID" value="NZ_CP133762.1"/>
</dbReference>
<feature type="region of interest" description="Disordered" evidence="1">
    <location>
        <begin position="1"/>
        <end position="76"/>
    </location>
</feature>
<feature type="region of interest" description="Disordered" evidence="1">
    <location>
        <begin position="290"/>
        <end position="310"/>
    </location>
</feature>
<dbReference type="Pfam" id="PF05108">
    <property type="entry name" value="T7SS_ESX1_EccB"/>
    <property type="match status" value="1"/>
</dbReference>
<accession>A0ABY9RNP7</accession>
<reference evidence="2 3" key="1">
    <citation type="submission" date="2023-09" db="EMBL/GenBank/DDBJ databases">
        <title>Complete genome of Streptomyces roseicoloratus T14.</title>
        <authorList>
            <person name="Bashizi T."/>
            <person name="Kim M.-J."/>
            <person name="Lee G."/>
            <person name="Tagele S.B."/>
            <person name="Shin J.-H."/>
        </authorList>
    </citation>
    <scope>NUCLEOTIDE SEQUENCE [LARGE SCALE GENOMIC DNA]</scope>
    <source>
        <strain evidence="2 3">T14</strain>
    </source>
</reference>
<sequence length="310" mass="32014">MSAASLAGERHGPPVGIPGAPDALPARSDLEQGAWQVCAGEPVRTGSDGSGRRPVTSLRLGADTPGQAPGASHGILVQAPDGTRSLLWDDRRLRLGGHGAVQALGYGDKAPLPVSAAFLDSVPAGPDLTPPEVPGRGTPGPAIGGGPSRTGQVYALTSPGAAPQHYLLERTGLRPLSELGAALVLGDDRTAKLAYAGATPTVLPLAAAELTRNLSPRTGGDPANWPRRVPAVRVPGPGTSVCARIQPEGTAPRVGIVLVPTGTPLPAPRRGRRSHRRAWRWTGCRCGRVAGRSSRRSEPAGRRSAPRRIW</sequence>
<evidence type="ECO:0000313" key="2">
    <source>
        <dbReference type="EMBL" id="WMX43811.1"/>
    </source>
</evidence>
<evidence type="ECO:0000313" key="3">
    <source>
        <dbReference type="Proteomes" id="UP001250858"/>
    </source>
</evidence>
<dbReference type="Proteomes" id="UP001250858">
    <property type="component" value="Chromosome"/>
</dbReference>
<organism evidence="2 3">
    <name type="scientific">Streptomyces roseicoloratus</name>
    <dbReference type="NCBI Taxonomy" id="2508722"/>
    <lineage>
        <taxon>Bacteria</taxon>
        <taxon>Bacillati</taxon>
        <taxon>Actinomycetota</taxon>
        <taxon>Actinomycetes</taxon>
        <taxon>Kitasatosporales</taxon>
        <taxon>Streptomycetaceae</taxon>
        <taxon>Streptomyces</taxon>
    </lineage>
</organism>
<protein>
    <submittedName>
        <fullName evidence="2">Type VII secretion protein EccB</fullName>
    </submittedName>
</protein>
<dbReference type="PANTHER" id="PTHR40765:SF2">
    <property type="entry name" value="ESX-2 SECRETION SYSTEM ATPASE ECCB2"/>
    <property type="match status" value="1"/>
</dbReference>
<proteinExistence type="predicted"/>
<gene>
    <name evidence="2" type="ORF">RGF97_01550</name>
</gene>
<name>A0ABY9RNP7_9ACTN</name>
<dbReference type="PANTHER" id="PTHR40765">
    <property type="entry name" value="ESX-2 SECRETION SYSTEM ATPASE ECCB2"/>
    <property type="match status" value="1"/>
</dbReference>
<dbReference type="EMBL" id="CP133762">
    <property type="protein sequence ID" value="WMX43811.1"/>
    <property type="molecule type" value="Genomic_DNA"/>
</dbReference>
<dbReference type="Gene3D" id="3.30.2390.20">
    <property type="entry name" value="Type VII secretion system EccB, repeat 1 domain"/>
    <property type="match status" value="1"/>
</dbReference>
<evidence type="ECO:0000256" key="1">
    <source>
        <dbReference type="SAM" id="MobiDB-lite"/>
    </source>
</evidence>